<dbReference type="EMBL" id="JAIZAY010000001">
    <property type="protein sequence ID" value="KAJ8048418.1"/>
    <property type="molecule type" value="Genomic_DNA"/>
</dbReference>
<accession>A0A9Q1HKI2</accession>
<evidence type="ECO:0000313" key="1">
    <source>
        <dbReference type="EMBL" id="KAJ8048418.1"/>
    </source>
</evidence>
<sequence>MKRKALQENLPTIATPMEKRKVDALIANSVKRKLNHLKYSRNSNQRMQRRQFASSLSFLKKYKLLRKGAKMFGVPPKIINTDPSVLKYRNAQKIPTATRTKVSNYYEMHSVELPDQKHISKRTLKKTRVLEKPINLLFTQFREDFPELKVGASVFFALRPKHVKTVGSIKFRGCLCEYCENVELKLKILNFNSAIQGETECHIRGVDEAAQLTMCGKGTARYNNMKCINRKCNECGSAKVREHLKKLEKTKEVEWFRWETNKEEKMTKSGMKTISRKVKIVKKSTLQILIDELQKELEPMSHHFF</sequence>
<keyword evidence="2" id="KW-1185">Reference proteome</keyword>
<organism evidence="1 2">
    <name type="scientific">Holothuria leucospilota</name>
    <name type="common">Black long sea cucumber</name>
    <name type="synonym">Mertensiothuria leucospilota</name>
    <dbReference type="NCBI Taxonomy" id="206669"/>
    <lineage>
        <taxon>Eukaryota</taxon>
        <taxon>Metazoa</taxon>
        <taxon>Echinodermata</taxon>
        <taxon>Eleutherozoa</taxon>
        <taxon>Echinozoa</taxon>
        <taxon>Holothuroidea</taxon>
        <taxon>Aspidochirotacea</taxon>
        <taxon>Aspidochirotida</taxon>
        <taxon>Holothuriidae</taxon>
        <taxon>Holothuria</taxon>
    </lineage>
</organism>
<gene>
    <name evidence="1" type="ORF">HOLleu_00729</name>
</gene>
<comment type="caution">
    <text evidence="1">The sequence shown here is derived from an EMBL/GenBank/DDBJ whole genome shotgun (WGS) entry which is preliminary data.</text>
</comment>
<dbReference type="AlphaFoldDB" id="A0A9Q1HKI2"/>
<dbReference type="PANTHER" id="PTHR46601">
    <property type="entry name" value="ULP_PROTEASE DOMAIN-CONTAINING PROTEIN"/>
    <property type="match status" value="1"/>
</dbReference>
<dbReference type="PANTHER" id="PTHR46601:SF1">
    <property type="entry name" value="ADF-H DOMAIN-CONTAINING PROTEIN"/>
    <property type="match status" value="1"/>
</dbReference>
<dbReference type="OrthoDB" id="10062343at2759"/>
<protein>
    <submittedName>
        <fullName evidence="1">Uncharacterized protein</fullName>
    </submittedName>
</protein>
<dbReference type="Proteomes" id="UP001152320">
    <property type="component" value="Chromosome 1"/>
</dbReference>
<proteinExistence type="predicted"/>
<reference evidence="1" key="1">
    <citation type="submission" date="2021-10" db="EMBL/GenBank/DDBJ databases">
        <title>Tropical sea cucumber genome reveals ecological adaptation and Cuvierian tubules defense mechanism.</title>
        <authorList>
            <person name="Chen T."/>
        </authorList>
    </citation>
    <scope>NUCLEOTIDE SEQUENCE</scope>
    <source>
        <strain evidence="1">Nanhai2018</strain>
        <tissue evidence="1">Muscle</tissue>
    </source>
</reference>
<name>A0A9Q1HKI2_HOLLE</name>
<evidence type="ECO:0000313" key="2">
    <source>
        <dbReference type="Proteomes" id="UP001152320"/>
    </source>
</evidence>